<evidence type="ECO:0000313" key="1">
    <source>
        <dbReference type="EMBL" id="GBN74965.1"/>
    </source>
</evidence>
<organism evidence="1 2">
    <name type="scientific">Araneus ventricosus</name>
    <name type="common">Orbweaver spider</name>
    <name type="synonym">Epeira ventricosa</name>
    <dbReference type="NCBI Taxonomy" id="182803"/>
    <lineage>
        <taxon>Eukaryota</taxon>
        <taxon>Metazoa</taxon>
        <taxon>Ecdysozoa</taxon>
        <taxon>Arthropoda</taxon>
        <taxon>Chelicerata</taxon>
        <taxon>Arachnida</taxon>
        <taxon>Araneae</taxon>
        <taxon>Araneomorphae</taxon>
        <taxon>Entelegynae</taxon>
        <taxon>Araneoidea</taxon>
        <taxon>Araneidae</taxon>
        <taxon>Araneus</taxon>
    </lineage>
</organism>
<dbReference type="AlphaFoldDB" id="A0A4Y2RJ81"/>
<proteinExistence type="predicted"/>
<name>A0A4Y2RJ81_ARAVE</name>
<dbReference type="EMBL" id="BGPR01017054">
    <property type="protein sequence ID" value="GBN74965.1"/>
    <property type="molecule type" value="Genomic_DNA"/>
</dbReference>
<reference evidence="1 2" key="1">
    <citation type="journal article" date="2019" name="Sci. Rep.">
        <title>Orb-weaving spider Araneus ventricosus genome elucidates the spidroin gene catalogue.</title>
        <authorList>
            <person name="Kono N."/>
            <person name="Nakamura H."/>
            <person name="Ohtoshi R."/>
            <person name="Moran D.A.P."/>
            <person name="Shinohara A."/>
            <person name="Yoshida Y."/>
            <person name="Fujiwara M."/>
            <person name="Mori M."/>
            <person name="Tomita M."/>
            <person name="Arakawa K."/>
        </authorList>
    </citation>
    <scope>NUCLEOTIDE SEQUENCE [LARGE SCALE GENOMIC DNA]</scope>
</reference>
<gene>
    <name evidence="1" type="ORF">AVEN_146822_1</name>
</gene>
<comment type="caution">
    <text evidence="1">The sequence shown here is derived from an EMBL/GenBank/DDBJ whole genome shotgun (WGS) entry which is preliminary data.</text>
</comment>
<accession>A0A4Y2RJ81</accession>
<protein>
    <submittedName>
        <fullName evidence="1">Uncharacterized protein</fullName>
    </submittedName>
</protein>
<keyword evidence="2" id="KW-1185">Reference proteome</keyword>
<sequence>MSQVQRSPNAKPKVIHKSSAPQSHWIMFWQVKRTGRTRGLQSYEKSFPEMPDLPPLCKHVCNFVKGPQISPFLGWLTTSIMSLPTQCSRLLLLKV</sequence>
<evidence type="ECO:0000313" key="2">
    <source>
        <dbReference type="Proteomes" id="UP000499080"/>
    </source>
</evidence>
<dbReference type="Proteomes" id="UP000499080">
    <property type="component" value="Unassembled WGS sequence"/>
</dbReference>